<feature type="signal peptide" evidence="2">
    <location>
        <begin position="1"/>
        <end position="18"/>
    </location>
</feature>
<dbReference type="EMBL" id="FOWW01000005">
    <property type="protein sequence ID" value="SFQ16973.1"/>
    <property type="molecule type" value="Genomic_DNA"/>
</dbReference>
<feature type="chain" id="PRO_5011607451" evidence="2">
    <location>
        <begin position="19"/>
        <end position="297"/>
    </location>
</feature>
<gene>
    <name evidence="4" type="ORF">SAMN05421810_10524</name>
</gene>
<evidence type="ECO:0000259" key="3">
    <source>
        <dbReference type="Pfam" id="PF09972"/>
    </source>
</evidence>
<dbReference type="AlphaFoldDB" id="A0A1I5WB49"/>
<dbReference type="STRING" id="587909.SAMN05421810_10524"/>
<keyword evidence="1" id="KW-0472">Membrane</keyword>
<keyword evidence="1" id="KW-0812">Transmembrane</keyword>
<reference evidence="5" key="1">
    <citation type="submission" date="2016-10" db="EMBL/GenBank/DDBJ databases">
        <authorList>
            <person name="Varghese N."/>
            <person name="Submissions S."/>
        </authorList>
    </citation>
    <scope>NUCLEOTIDE SEQUENCE [LARGE SCALE GENOMIC DNA]</scope>
    <source>
        <strain evidence="5">CGMCC 4.5579</strain>
    </source>
</reference>
<evidence type="ECO:0000313" key="5">
    <source>
        <dbReference type="Proteomes" id="UP000198727"/>
    </source>
</evidence>
<feature type="domain" description="DUF2207" evidence="3">
    <location>
        <begin position="28"/>
        <end position="183"/>
    </location>
</feature>
<organism evidence="4 5">
    <name type="scientific">Amycolatopsis arida</name>
    <dbReference type="NCBI Taxonomy" id="587909"/>
    <lineage>
        <taxon>Bacteria</taxon>
        <taxon>Bacillati</taxon>
        <taxon>Actinomycetota</taxon>
        <taxon>Actinomycetes</taxon>
        <taxon>Pseudonocardiales</taxon>
        <taxon>Pseudonocardiaceae</taxon>
        <taxon>Amycolatopsis</taxon>
    </lineage>
</organism>
<feature type="transmembrane region" description="Helical" evidence="1">
    <location>
        <begin position="246"/>
        <end position="264"/>
    </location>
</feature>
<proteinExistence type="predicted"/>
<feature type="transmembrane region" description="Helical" evidence="1">
    <location>
        <begin position="213"/>
        <end position="234"/>
    </location>
</feature>
<dbReference type="Proteomes" id="UP000198727">
    <property type="component" value="Unassembled WGS sequence"/>
</dbReference>
<evidence type="ECO:0000256" key="2">
    <source>
        <dbReference type="SAM" id="SignalP"/>
    </source>
</evidence>
<dbReference type="InterPro" id="IPR018702">
    <property type="entry name" value="DUF2207"/>
</dbReference>
<protein>
    <submittedName>
        <fullName evidence="4">Predicted membrane protein</fullName>
    </submittedName>
</protein>
<evidence type="ECO:0000256" key="1">
    <source>
        <dbReference type="SAM" id="Phobius"/>
    </source>
</evidence>
<accession>A0A1I5WB49</accession>
<dbReference type="Pfam" id="PF09972">
    <property type="entry name" value="DUF2207"/>
    <property type="match status" value="1"/>
</dbReference>
<keyword evidence="5" id="KW-1185">Reference proteome</keyword>
<dbReference type="RefSeq" id="WP_092530935.1">
    <property type="nucleotide sequence ID" value="NZ_FOWW01000005.1"/>
</dbReference>
<name>A0A1I5WB49_9PSEU</name>
<keyword evidence="1" id="KW-1133">Transmembrane helix</keyword>
<keyword evidence="2" id="KW-0732">Signal</keyword>
<dbReference type="OrthoDB" id="143710at2"/>
<sequence>MRVLVLALLLATPAPAQGDPPPPTLPRSVEVAMKVERDGTLSVVEVVSVPAGRPMVRAIPLRVPAGAAHERRVTIRDVVLEGAGHAELTGTHLTARLTRPSTLRYTVEGAVTGDGRVHWQPAGGWDTDLELVRGSIAAPRVSTGVACTVAGTMPCHAARIDHTGLTRFSHRDLAAGQRMELTVALPAGTVPPTARLVPARTLAGAFLLTPTAAWGWAGLAALLLGLAGWLCLPVARRTDPERLRRAGLRVMAYGVFLTVLLALTTGHAQLGLALLTAGAALVAAERVAARRPPAPSP</sequence>
<evidence type="ECO:0000313" key="4">
    <source>
        <dbReference type="EMBL" id="SFQ16973.1"/>
    </source>
</evidence>